<sequence length="233" mass="25880">MREAAMPLDDKVRKALDTIFSGDAGLYQTRGWNQRSGFGTRPALLNIDLANAWTRPGYRFSCDDMDERIIPGVQRLLAAARAKKVPIIYTTTAFCSRFDMGAFPLKKPFEDLMLGTDATEIDDRVPLEEGVDTLIVKKRPSAFAGTHLGGILRAGGIDTLICTGVTMASCVRHTVEDALGEGFRTVIVRECVGDRVPAAIEWNLFDLDMKYCDVEPLDRVLAYLAELEPFEER</sequence>
<dbReference type="InterPro" id="IPR000868">
    <property type="entry name" value="Isochorismatase-like_dom"/>
</dbReference>
<proteinExistence type="inferred from homology"/>
<dbReference type="Gene3D" id="3.40.50.850">
    <property type="entry name" value="Isochorismatase-like"/>
    <property type="match status" value="1"/>
</dbReference>
<dbReference type="EMBL" id="CASHTH010003626">
    <property type="protein sequence ID" value="CAI8047332.1"/>
    <property type="molecule type" value="Genomic_DNA"/>
</dbReference>
<organism evidence="4 5">
    <name type="scientific">Geodia barretti</name>
    <name type="common">Barrett's horny sponge</name>
    <dbReference type="NCBI Taxonomy" id="519541"/>
    <lineage>
        <taxon>Eukaryota</taxon>
        <taxon>Metazoa</taxon>
        <taxon>Porifera</taxon>
        <taxon>Demospongiae</taxon>
        <taxon>Heteroscleromorpha</taxon>
        <taxon>Tetractinellida</taxon>
        <taxon>Astrophorina</taxon>
        <taxon>Geodiidae</taxon>
        <taxon>Geodia</taxon>
    </lineage>
</organism>
<dbReference type="Pfam" id="PF00857">
    <property type="entry name" value="Isochorismatase"/>
    <property type="match status" value="1"/>
</dbReference>
<dbReference type="SUPFAM" id="SSF52499">
    <property type="entry name" value="Isochorismatase-like hydrolases"/>
    <property type="match status" value="1"/>
</dbReference>
<evidence type="ECO:0000256" key="2">
    <source>
        <dbReference type="ARBA" id="ARBA00022801"/>
    </source>
</evidence>
<evidence type="ECO:0000313" key="5">
    <source>
        <dbReference type="Proteomes" id="UP001174909"/>
    </source>
</evidence>
<evidence type="ECO:0000313" key="4">
    <source>
        <dbReference type="EMBL" id="CAI8047332.1"/>
    </source>
</evidence>
<comment type="similarity">
    <text evidence="1">Belongs to the isochorismatase family.</text>
</comment>
<evidence type="ECO:0000256" key="1">
    <source>
        <dbReference type="ARBA" id="ARBA00006336"/>
    </source>
</evidence>
<dbReference type="Proteomes" id="UP001174909">
    <property type="component" value="Unassembled WGS sequence"/>
</dbReference>
<name>A0AA35THT6_GEOBA</name>
<comment type="caution">
    <text evidence="4">The sequence shown here is derived from an EMBL/GenBank/DDBJ whole genome shotgun (WGS) entry which is preliminary data.</text>
</comment>
<keyword evidence="5" id="KW-1185">Reference proteome</keyword>
<gene>
    <name evidence="4" type="ORF">GBAR_LOCUS26152</name>
</gene>
<dbReference type="AlphaFoldDB" id="A0AA35THT6"/>
<dbReference type="PANTHER" id="PTHR43540">
    <property type="entry name" value="PEROXYUREIDOACRYLATE/UREIDOACRYLATE AMIDOHYDROLASE-RELATED"/>
    <property type="match status" value="1"/>
</dbReference>
<dbReference type="GO" id="GO:0016787">
    <property type="term" value="F:hydrolase activity"/>
    <property type="evidence" value="ECO:0007669"/>
    <property type="project" value="UniProtKB-KW"/>
</dbReference>
<evidence type="ECO:0000259" key="3">
    <source>
        <dbReference type="Pfam" id="PF00857"/>
    </source>
</evidence>
<accession>A0AA35THT6</accession>
<dbReference type="InterPro" id="IPR050272">
    <property type="entry name" value="Isochorismatase-like_hydrls"/>
</dbReference>
<keyword evidence="2" id="KW-0378">Hydrolase</keyword>
<reference evidence="4" key="1">
    <citation type="submission" date="2023-03" db="EMBL/GenBank/DDBJ databases">
        <authorList>
            <person name="Steffen K."/>
            <person name="Cardenas P."/>
        </authorList>
    </citation>
    <scope>NUCLEOTIDE SEQUENCE</scope>
</reference>
<protein>
    <submittedName>
        <fullName evidence="4">N-carbamoylsarcosine amidase</fullName>
    </submittedName>
</protein>
<dbReference type="InterPro" id="IPR036380">
    <property type="entry name" value="Isochorismatase-like_sf"/>
</dbReference>
<feature type="domain" description="Isochorismatase-like" evidence="3">
    <location>
        <begin position="43"/>
        <end position="201"/>
    </location>
</feature>